<evidence type="ECO:0000256" key="2">
    <source>
        <dbReference type="ARBA" id="ARBA00022692"/>
    </source>
</evidence>
<dbReference type="PANTHER" id="PTHR21016">
    <property type="entry name" value="BETA-AMYLOID BINDING PROTEIN-RELATED"/>
    <property type="match status" value="1"/>
</dbReference>
<evidence type="ECO:0000313" key="7">
    <source>
        <dbReference type="EMBL" id="TLM92492.1"/>
    </source>
</evidence>
<evidence type="ECO:0000313" key="8">
    <source>
        <dbReference type="Proteomes" id="UP000305517"/>
    </source>
</evidence>
<keyword evidence="2 5" id="KW-0812">Transmembrane</keyword>
<dbReference type="Proteomes" id="UP000305517">
    <property type="component" value="Unassembled WGS sequence"/>
</dbReference>
<proteinExistence type="predicted"/>
<dbReference type="GO" id="GO:0016020">
    <property type="term" value="C:membrane"/>
    <property type="evidence" value="ECO:0007669"/>
    <property type="project" value="UniProtKB-SubCell"/>
</dbReference>
<evidence type="ECO:0000256" key="5">
    <source>
        <dbReference type="SAM" id="Phobius"/>
    </source>
</evidence>
<evidence type="ECO:0000256" key="1">
    <source>
        <dbReference type="ARBA" id="ARBA00004141"/>
    </source>
</evidence>
<evidence type="ECO:0000259" key="6">
    <source>
        <dbReference type="Pfam" id="PF05154"/>
    </source>
</evidence>
<comment type="caution">
    <text evidence="7">The sequence shown here is derived from an EMBL/GenBank/DDBJ whole genome shotgun (WGS) entry which is preliminary data.</text>
</comment>
<evidence type="ECO:0000256" key="3">
    <source>
        <dbReference type="ARBA" id="ARBA00022989"/>
    </source>
</evidence>
<sequence length="118" mass="13134">MTPAARKALRREVRQAVKQAHRQAAAAPAAEGKSQLTALLLELFLGFLGVHRFYLGYTGRGILYIALLLTSWLIIPFFVLAVLTTIDLVMIITGDLKPKNGEYAKTFEDMGKNKKDKE</sequence>
<reference evidence="7 8" key="1">
    <citation type="submission" date="2019-05" db="EMBL/GenBank/DDBJ databases">
        <title>Hymenobacter edaphi sp. nov., isolated from abandoned arsenic-contaminated farmland soil.</title>
        <authorList>
            <person name="Nie L."/>
        </authorList>
    </citation>
    <scope>NUCLEOTIDE SEQUENCE [LARGE SCALE GENOMIC DNA]</scope>
    <source>
        <strain evidence="7 8">1-3-3-8</strain>
    </source>
</reference>
<dbReference type="AlphaFoldDB" id="A0A5R8WR54"/>
<keyword evidence="3 5" id="KW-1133">Transmembrane helix</keyword>
<feature type="transmembrane region" description="Helical" evidence="5">
    <location>
        <begin position="61"/>
        <end position="89"/>
    </location>
</feature>
<accession>A0A5R8WR54</accession>
<gene>
    <name evidence="7" type="ORF">FDY95_12750</name>
</gene>
<dbReference type="Pfam" id="PF05154">
    <property type="entry name" value="TM2"/>
    <property type="match status" value="1"/>
</dbReference>
<dbReference type="EMBL" id="VAJM01000005">
    <property type="protein sequence ID" value="TLM92492.1"/>
    <property type="molecule type" value="Genomic_DNA"/>
</dbReference>
<comment type="subcellular location">
    <subcellularLocation>
        <location evidence="1">Membrane</location>
        <topology evidence="1">Multi-pass membrane protein</topology>
    </subcellularLocation>
</comment>
<dbReference type="InterPro" id="IPR050932">
    <property type="entry name" value="TM2D1-3-like"/>
</dbReference>
<dbReference type="InterPro" id="IPR007829">
    <property type="entry name" value="TM2"/>
</dbReference>
<organism evidence="7 8">
    <name type="scientific">Hymenobacter jeollabukensis</name>
    <dbReference type="NCBI Taxonomy" id="2025313"/>
    <lineage>
        <taxon>Bacteria</taxon>
        <taxon>Pseudomonadati</taxon>
        <taxon>Bacteroidota</taxon>
        <taxon>Cytophagia</taxon>
        <taxon>Cytophagales</taxon>
        <taxon>Hymenobacteraceae</taxon>
        <taxon>Hymenobacter</taxon>
    </lineage>
</organism>
<keyword evidence="4 5" id="KW-0472">Membrane</keyword>
<keyword evidence="8" id="KW-1185">Reference proteome</keyword>
<dbReference type="OrthoDB" id="9816361at2"/>
<evidence type="ECO:0000256" key="4">
    <source>
        <dbReference type="ARBA" id="ARBA00023136"/>
    </source>
</evidence>
<dbReference type="PANTHER" id="PTHR21016:SF25">
    <property type="entry name" value="TM2 DOMAIN-CONTAINING PROTEIN DDB_G0277895-RELATED"/>
    <property type="match status" value="1"/>
</dbReference>
<protein>
    <submittedName>
        <fullName evidence="7">TM2 domain-containing protein</fullName>
    </submittedName>
</protein>
<name>A0A5R8WR54_9BACT</name>
<feature type="domain" description="TM2" evidence="6">
    <location>
        <begin position="32"/>
        <end position="77"/>
    </location>
</feature>